<protein>
    <submittedName>
        <fullName evidence="1">Uncharacterized protein</fullName>
    </submittedName>
</protein>
<gene>
    <name evidence="1" type="ORF">MTR67_015658</name>
</gene>
<organism evidence="1 2">
    <name type="scientific">Solanum verrucosum</name>
    <dbReference type="NCBI Taxonomy" id="315347"/>
    <lineage>
        <taxon>Eukaryota</taxon>
        <taxon>Viridiplantae</taxon>
        <taxon>Streptophyta</taxon>
        <taxon>Embryophyta</taxon>
        <taxon>Tracheophyta</taxon>
        <taxon>Spermatophyta</taxon>
        <taxon>Magnoliopsida</taxon>
        <taxon>eudicotyledons</taxon>
        <taxon>Gunneridae</taxon>
        <taxon>Pentapetalae</taxon>
        <taxon>asterids</taxon>
        <taxon>lamiids</taxon>
        <taxon>Solanales</taxon>
        <taxon>Solanaceae</taxon>
        <taxon>Solanoideae</taxon>
        <taxon>Solaneae</taxon>
        <taxon>Solanum</taxon>
    </lineage>
</organism>
<reference evidence="1" key="1">
    <citation type="submission" date="2023-08" db="EMBL/GenBank/DDBJ databases">
        <title>A de novo genome assembly of Solanum verrucosum Schlechtendal, a Mexican diploid species geographically isolated from the other diploid A-genome species in potato relatives.</title>
        <authorList>
            <person name="Hosaka K."/>
        </authorList>
    </citation>
    <scope>NUCLEOTIDE SEQUENCE</scope>
    <source>
        <tissue evidence="1">Young leaves</tissue>
    </source>
</reference>
<evidence type="ECO:0000313" key="2">
    <source>
        <dbReference type="Proteomes" id="UP001234989"/>
    </source>
</evidence>
<evidence type="ECO:0000313" key="1">
    <source>
        <dbReference type="EMBL" id="WMV22273.1"/>
    </source>
</evidence>
<dbReference type="EMBL" id="CP133614">
    <property type="protein sequence ID" value="WMV22273.1"/>
    <property type="molecule type" value="Genomic_DNA"/>
</dbReference>
<dbReference type="Proteomes" id="UP001234989">
    <property type="component" value="Chromosome 3"/>
</dbReference>
<keyword evidence="2" id="KW-1185">Reference proteome</keyword>
<dbReference type="AlphaFoldDB" id="A0AAF0QFM9"/>
<accession>A0AAF0QFM9</accession>
<name>A0AAF0QFM9_SOLVR</name>
<proteinExistence type="predicted"/>
<sequence>MAESREDLSLPERGSKKQICLPNIVGERSSMPLPECQKPHLDVTIVKSSYNKPSKSSNLGPLLLALSKMKQARCEGQPVTDTIVMHDGEEVDLGPIMLKIERRETMRLEAELEKTEKT</sequence>